<keyword evidence="2" id="KW-0479">Metal-binding</keyword>
<organism evidence="6 7">
    <name type="scientific">Yoonia sediminilitoris</name>
    <dbReference type="NCBI Taxonomy" id="1286148"/>
    <lineage>
        <taxon>Bacteria</taxon>
        <taxon>Pseudomonadati</taxon>
        <taxon>Pseudomonadota</taxon>
        <taxon>Alphaproteobacteria</taxon>
        <taxon>Rhodobacterales</taxon>
        <taxon>Paracoccaceae</taxon>
        <taxon>Yoonia</taxon>
    </lineage>
</organism>
<sequence length="241" mass="25824">MKLESMTWVEVETYLNGNRGIILPTGSTEQHGPLGLIGTDAICAREIAWAAADRCGAVVAPELAYAPAPFNMGFPGTVSLTSELFTALAGQVMASLAQHGFAKIYVLNGHGANLDCLRTALKGIDADVRVRSWWDFEGVNALRGAFYGDWEGMHATPSEVAITQHTHRVIKNADLGPPRKLTADYIKAHAGDKHGAPDAHRRDFPDGRVGSHSGLARPEHGTRLLETAAKEVAADYLAFVG</sequence>
<evidence type="ECO:0000256" key="1">
    <source>
        <dbReference type="ARBA" id="ARBA00001947"/>
    </source>
</evidence>
<gene>
    <name evidence="6" type="ORF">C8N45_104285</name>
</gene>
<reference evidence="6 7" key="1">
    <citation type="submission" date="2018-04" db="EMBL/GenBank/DDBJ databases">
        <title>Genomic Encyclopedia of Archaeal and Bacterial Type Strains, Phase II (KMG-II): from individual species to whole genera.</title>
        <authorList>
            <person name="Goeker M."/>
        </authorList>
    </citation>
    <scope>NUCLEOTIDE SEQUENCE [LARGE SCALE GENOMIC DNA]</scope>
    <source>
        <strain evidence="6 7">DSM 29955</strain>
    </source>
</reference>
<dbReference type="InterPro" id="IPR003785">
    <property type="entry name" value="Creatininase/forma_Hydrolase"/>
</dbReference>
<comment type="cofactor">
    <cofactor evidence="1">
        <name>Zn(2+)</name>
        <dbReference type="ChEBI" id="CHEBI:29105"/>
    </cofactor>
</comment>
<dbReference type="RefSeq" id="WP_108386325.1">
    <property type="nucleotide sequence ID" value="NZ_QBUD01000004.1"/>
</dbReference>
<evidence type="ECO:0000313" key="6">
    <source>
        <dbReference type="EMBL" id="PUB15665.1"/>
    </source>
</evidence>
<evidence type="ECO:0000256" key="5">
    <source>
        <dbReference type="ARBA" id="ARBA00024029"/>
    </source>
</evidence>
<dbReference type="EMBL" id="QBUD01000004">
    <property type="protein sequence ID" value="PUB15665.1"/>
    <property type="molecule type" value="Genomic_DNA"/>
</dbReference>
<dbReference type="Proteomes" id="UP000244523">
    <property type="component" value="Unassembled WGS sequence"/>
</dbReference>
<comment type="similarity">
    <text evidence="5">Belongs to the creatininase superfamily.</text>
</comment>
<dbReference type="Pfam" id="PF02633">
    <property type="entry name" value="Creatininase"/>
    <property type="match status" value="1"/>
</dbReference>
<dbReference type="GO" id="GO:0016811">
    <property type="term" value="F:hydrolase activity, acting on carbon-nitrogen (but not peptide) bonds, in linear amides"/>
    <property type="evidence" value="ECO:0007669"/>
    <property type="project" value="TreeGrafter"/>
</dbReference>
<accession>A0A2T6KIW3</accession>
<proteinExistence type="inferred from homology"/>
<dbReference type="GO" id="GO:0009231">
    <property type="term" value="P:riboflavin biosynthetic process"/>
    <property type="evidence" value="ECO:0007669"/>
    <property type="project" value="TreeGrafter"/>
</dbReference>
<keyword evidence="4" id="KW-0862">Zinc</keyword>
<dbReference type="Gene3D" id="3.40.50.10310">
    <property type="entry name" value="Creatininase"/>
    <property type="match status" value="1"/>
</dbReference>
<name>A0A2T6KIW3_9RHOB</name>
<evidence type="ECO:0000256" key="3">
    <source>
        <dbReference type="ARBA" id="ARBA00022801"/>
    </source>
</evidence>
<dbReference type="SUPFAM" id="SSF102215">
    <property type="entry name" value="Creatininase"/>
    <property type="match status" value="1"/>
</dbReference>
<dbReference type="PANTHER" id="PTHR35005">
    <property type="entry name" value="3-DEHYDRO-SCYLLO-INOSOSE HYDROLASE"/>
    <property type="match status" value="1"/>
</dbReference>
<protein>
    <submittedName>
        <fullName evidence="6">Creatinine amidohydrolase</fullName>
    </submittedName>
</protein>
<comment type="caution">
    <text evidence="6">The sequence shown here is derived from an EMBL/GenBank/DDBJ whole genome shotgun (WGS) entry which is preliminary data.</text>
</comment>
<evidence type="ECO:0000256" key="4">
    <source>
        <dbReference type="ARBA" id="ARBA00022833"/>
    </source>
</evidence>
<evidence type="ECO:0000256" key="2">
    <source>
        <dbReference type="ARBA" id="ARBA00022723"/>
    </source>
</evidence>
<evidence type="ECO:0000313" key="7">
    <source>
        <dbReference type="Proteomes" id="UP000244523"/>
    </source>
</evidence>
<keyword evidence="3 6" id="KW-0378">Hydrolase</keyword>
<keyword evidence="7" id="KW-1185">Reference proteome</keyword>
<dbReference type="OrthoDB" id="9801445at2"/>
<dbReference type="GO" id="GO:0046872">
    <property type="term" value="F:metal ion binding"/>
    <property type="evidence" value="ECO:0007669"/>
    <property type="project" value="UniProtKB-KW"/>
</dbReference>
<dbReference type="InterPro" id="IPR024087">
    <property type="entry name" value="Creatininase-like_sf"/>
</dbReference>
<dbReference type="AlphaFoldDB" id="A0A2T6KIW3"/>
<dbReference type="PANTHER" id="PTHR35005:SF1">
    <property type="entry name" value="2-AMINO-5-FORMYLAMINO-6-RIBOSYLAMINOPYRIMIDIN-4(3H)-ONE 5'-MONOPHOSPHATE DEFORMYLASE"/>
    <property type="match status" value="1"/>
</dbReference>